<reference evidence="2" key="2">
    <citation type="submission" date="2020-09" db="EMBL/GenBank/DDBJ databases">
        <authorList>
            <person name="Sun Q."/>
            <person name="Zhou Y."/>
        </authorList>
    </citation>
    <scope>NUCLEOTIDE SEQUENCE</scope>
    <source>
        <strain evidence="2">CGMCC 1.15322</strain>
    </source>
</reference>
<sequence>MKFKATHIAVAAAFLAAGSAFAQAAAPAPESTVSYNIGATTDYRYRGISQSGKKPAINGGIDYAHSSGFYLGTWASSITWIKDSTANPNTTKGPVEIDFYGGYKGSLAEGVGYDVGGLYYLYAGNNMKKTPGFVSPNTFELYGALTLGIVTAKYSHSTTNLFGTANSKNSGYLDLSANFDLGSGWSIVPHIGAQKIKNGNSYTDYSVAVNKDIDGLIFSLAVVGTDGLGAPYTLPGSGTRDLAKDGLVFSIKKNF</sequence>
<keyword evidence="3" id="KW-1185">Reference proteome</keyword>
<gene>
    <name evidence="2" type="ORF">GCM10011496_05580</name>
</gene>
<feature type="signal peptide" evidence="1">
    <location>
        <begin position="1"/>
        <end position="24"/>
    </location>
</feature>
<evidence type="ECO:0000313" key="2">
    <source>
        <dbReference type="EMBL" id="GGA87766.1"/>
    </source>
</evidence>
<name>A0A916S9V6_9BURK</name>
<feature type="chain" id="PRO_5037311547" evidence="1">
    <location>
        <begin position="25"/>
        <end position="255"/>
    </location>
</feature>
<comment type="caution">
    <text evidence="2">The sequence shown here is derived from an EMBL/GenBank/DDBJ whole genome shotgun (WGS) entry which is preliminary data.</text>
</comment>
<dbReference type="Pfam" id="PF09694">
    <property type="entry name" value="Gcw_chp"/>
    <property type="match status" value="1"/>
</dbReference>
<dbReference type="InterPro" id="IPR010239">
    <property type="entry name" value="CHP02001"/>
</dbReference>
<evidence type="ECO:0000256" key="1">
    <source>
        <dbReference type="SAM" id="SignalP"/>
    </source>
</evidence>
<protein>
    <submittedName>
        <fullName evidence="2">Exported protein</fullName>
    </submittedName>
</protein>
<dbReference type="AlphaFoldDB" id="A0A916S9V6"/>
<keyword evidence="1" id="KW-0732">Signal</keyword>
<dbReference type="RefSeq" id="WP_188706389.1">
    <property type="nucleotide sequence ID" value="NZ_BMIG01000002.1"/>
</dbReference>
<dbReference type="NCBIfam" id="TIGR02001">
    <property type="entry name" value="gcw_chp"/>
    <property type="match status" value="1"/>
</dbReference>
<accession>A0A916S9V6</accession>
<dbReference type="EMBL" id="BMIG01000002">
    <property type="protein sequence ID" value="GGA87766.1"/>
    <property type="molecule type" value="Genomic_DNA"/>
</dbReference>
<proteinExistence type="predicted"/>
<reference evidence="2" key="1">
    <citation type="journal article" date="2014" name="Int. J. Syst. Evol. Microbiol.">
        <title>Complete genome sequence of Corynebacterium casei LMG S-19264T (=DSM 44701T), isolated from a smear-ripened cheese.</title>
        <authorList>
            <consortium name="US DOE Joint Genome Institute (JGI-PGF)"/>
            <person name="Walter F."/>
            <person name="Albersmeier A."/>
            <person name="Kalinowski J."/>
            <person name="Ruckert C."/>
        </authorList>
    </citation>
    <scope>NUCLEOTIDE SEQUENCE</scope>
    <source>
        <strain evidence="2">CGMCC 1.15322</strain>
    </source>
</reference>
<evidence type="ECO:0000313" key="3">
    <source>
        <dbReference type="Proteomes" id="UP000620596"/>
    </source>
</evidence>
<organism evidence="2 3">
    <name type="scientific">Polaromonas eurypsychrophila</name>
    <dbReference type="NCBI Taxonomy" id="1614635"/>
    <lineage>
        <taxon>Bacteria</taxon>
        <taxon>Pseudomonadati</taxon>
        <taxon>Pseudomonadota</taxon>
        <taxon>Betaproteobacteria</taxon>
        <taxon>Burkholderiales</taxon>
        <taxon>Comamonadaceae</taxon>
        <taxon>Polaromonas</taxon>
    </lineage>
</organism>
<dbReference type="Proteomes" id="UP000620596">
    <property type="component" value="Unassembled WGS sequence"/>
</dbReference>